<evidence type="ECO:0000313" key="3">
    <source>
        <dbReference type="EMBL" id="SVD91421.1"/>
    </source>
</evidence>
<accession>A0A382Z7F3</accession>
<feature type="compositionally biased region" description="Polar residues" evidence="1">
    <location>
        <begin position="1"/>
        <end position="15"/>
    </location>
</feature>
<gene>
    <name evidence="3" type="ORF">METZ01_LOCUS444275</name>
</gene>
<sequence length="74" mass="8469">MQSKATPIPTHNSFKPSKEKAMPHSLIAKIFHWGFMFFFIYALTQQVGDVTDLEDSSLLQYEMVFASIFLLLLA</sequence>
<evidence type="ECO:0008006" key="4">
    <source>
        <dbReference type="Google" id="ProtNLM"/>
    </source>
</evidence>
<protein>
    <recommendedName>
        <fullName evidence="4">Cytochrome b561 bacterial/Ni-hydrogenase domain-containing protein</fullName>
    </recommendedName>
</protein>
<evidence type="ECO:0000256" key="1">
    <source>
        <dbReference type="SAM" id="MobiDB-lite"/>
    </source>
</evidence>
<feature type="region of interest" description="Disordered" evidence="1">
    <location>
        <begin position="1"/>
        <end position="20"/>
    </location>
</feature>
<evidence type="ECO:0000256" key="2">
    <source>
        <dbReference type="SAM" id="Phobius"/>
    </source>
</evidence>
<keyword evidence="2" id="KW-1133">Transmembrane helix</keyword>
<dbReference type="AlphaFoldDB" id="A0A382Z7F3"/>
<organism evidence="3">
    <name type="scientific">marine metagenome</name>
    <dbReference type="NCBI Taxonomy" id="408172"/>
    <lineage>
        <taxon>unclassified sequences</taxon>
        <taxon>metagenomes</taxon>
        <taxon>ecological metagenomes</taxon>
    </lineage>
</organism>
<dbReference type="EMBL" id="UINC01181636">
    <property type="protein sequence ID" value="SVD91421.1"/>
    <property type="molecule type" value="Genomic_DNA"/>
</dbReference>
<name>A0A382Z7F3_9ZZZZ</name>
<keyword evidence="2" id="KW-0812">Transmembrane</keyword>
<feature type="transmembrane region" description="Helical" evidence="2">
    <location>
        <begin position="56"/>
        <end position="73"/>
    </location>
</feature>
<feature type="transmembrane region" description="Helical" evidence="2">
    <location>
        <begin position="26"/>
        <end position="44"/>
    </location>
</feature>
<keyword evidence="2" id="KW-0472">Membrane</keyword>
<proteinExistence type="predicted"/>
<feature type="non-terminal residue" evidence="3">
    <location>
        <position position="74"/>
    </location>
</feature>
<reference evidence="3" key="1">
    <citation type="submission" date="2018-05" db="EMBL/GenBank/DDBJ databases">
        <authorList>
            <person name="Lanie J.A."/>
            <person name="Ng W.-L."/>
            <person name="Kazmierczak K.M."/>
            <person name="Andrzejewski T.M."/>
            <person name="Davidsen T.M."/>
            <person name="Wayne K.J."/>
            <person name="Tettelin H."/>
            <person name="Glass J.I."/>
            <person name="Rusch D."/>
            <person name="Podicherti R."/>
            <person name="Tsui H.-C.T."/>
            <person name="Winkler M.E."/>
        </authorList>
    </citation>
    <scope>NUCLEOTIDE SEQUENCE</scope>
</reference>